<dbReference type="OrthoDB" id="3624993at2"/>
<keyword evidence="2" id="KW-1185">Reference proteome</keyword>
<dbReference type="EMBL" id="VFML01000001">
    <property type="protein sequence ID" value="TQJ03624.1"/>
    <property type="molecule type" value="Genomic_DNA"/>
</dbReference>
<protein>
    <submittedName>
        <fullName evidence="1">Uncharacterized protein</fullName>
    </submittedName>
</protein>
<name>A0A542DKS1_AMYCI</name>
<dbReference type="Proteomes" id="UP000320876">
    <property type="component" value="Unassembled WGS sequence"/>
</dbReference>
<evidence type="ECO:0000313" key="1">
    <source>
        <dbReference type="EMBL" id="TQJ03624.1"/>
    </source>
</evidence>
<comment type="caution">
    <text evidence="1">The sequence shown here is derived from an EMBL/GenBank/DDBJ whole genome shotgun (WGS) entry which is preliminary data.</text>
</comment>
<reference evidence="1 2" key="1">
    <citation type="submission" date="2019-06" db="EMBL/GenBank/DDBJ databases">
        <title>Sequencing the genomes of 1000 actinobacteria strains.</title>
        <authorList>
            <person name="Klenk H.-P."/>
        </authorList>
    </citation>
    <scope>NUCLEOTIDE SEQUENCE [LARGE SCALE GENOMIC DNA]</scope>
    <source>
        <strain evidence="1 2">DSM 45679</strain>
    </source>
</reference>
<evidence type="ECO:0000313" key="2">
    <source>
        <dbReference type="Proteomes" id="UP000320876"/>
    </source>
</evidence>
<accession>A0A542DKS1</accession>
<sequence length="97" mass="11852">MPTWDYWHRMEYRREVRKGHCVLEYVEVFEDQGWTFCHRPERQREWFAHYTRACAEDYLARVRARPGTWVVGVWRTGTSASGEGELLGSIRMRWTRR</sequence>
<dbReference type="RefSeq" id="WP_141999398.1">
    <property type="nucleotide sequence ID" value="NZ_VFML01000001.1"/>
</dbReference>
<organism evidence="1 2">
    <name type="scientific">Amycolatopsis cihanbeyliensis</name>
    <dbReference type="NCBI Taxonomy" id="1128664"/>
    <lineage>
        <taxon>Bacteria</taxon>
        <taxon>Bacillati</taxon>
        <taxon>Actinomycetota</taxon>
        <taxon>Actinomycetes</taxon>
        <taxon>Pseudonocardiales</taxon>
        <taxon>Pseudonocardiaceae</taxon>
        <taxon>Amycolatopsis</taxon>
    </lineage>
</organism>
<proteinExistence type="predicted"/>
<dbReference type="AlphaFoldDB" id="A0A542DKS1"/>
<gene>
    <name evidence="1" type="ORF">FB471_3386</name>
</gene>